<comment type="caution">
    <text evidence="2">The sequence shown here is derived from an EMBL/GenBank/DDBJ whole genome shotgun (WGS) entry which is preliminary data.</text>
</comment>
<dbReference type="EMBL" id="AWUE01019280">
    <property type="protein sequence ID" value="OMO74626.1"/>
    <property type="molecule type" value="Genomic_DNA"/>
</dbReference>
<sequence length="120" mass="13418">MEWLDEVSKDGVGCFGYMLRGEVKANFKVHEQGSCRWCDGEGGEADEGVTGEEEPAEEERRPHPFFCGVDPKTLEESNVVGVVAFSNLVEAKRWYSTYSAGMGFGIQKQNLHCHKDINEI</sequence>
<evidence type="ECO:0000313" key="3">
    <source>
        <dbReference type="Proteomes" id="UP000187203"/>
    </source>
</evidence>
<evidence type="ECO:0000256" key="1">
    <source>
        <dbReference type="SAM" id="MobiDB-lite"/>
    </source>
</evidence>
<gene>
    <name evidence="2" type="ORF">COLO4_26564</name>
</gene>
<accession>A0A1R3HW89</accession>
<dbReference type="AlphaFoldDB" id="A0A1R3HW89"/>
<organism evidence="2 3">
    <name type="scientific">Corchorus olitorius</name>
    <dbReference type="NCBI Taxonomy" id="93759"/>
    <lineage>
        <taxon>Eukaryota</taxon>
        <taxon>Viridiplantae</taxon>
        <taxon>Streptophyta</taxon>
        <taxon>Embryophyta</taxon>
        <taxon>Tracheophyta</taxon>
        <taxon>Spermatophyta</taxon>
        <taxon>Magnoliopsida</taxon>
        <taxon>eudicotyledons</taxon>
        <taxon>Gunneridae</taxon>
        <taxon>Pentapetalae</taxon>
        <taxon>rosids</taxon>
        <taxon>malvids</taxon>
        <taxon>Malvales</taxon>
        <taxon>Malvaceae</taxon>
        <taxon>Grewioideae</taxon>
        <taxon>Apeibeae</taxon>
        <taxon>Corchorus</taxon>
    </lineage>
</organism>
<proteinExistence type="predicted"/>
<reference evidence="3" key="1">
    <citation type="submission" date="2013-09" db="EMBL/GenBank/DDBJ databases">
        <title>Corchorus olitorius genome sequencing.</title>
        <authorList>
            <person name="Alam M."/>
            <person name="Haque M.S."/>
            <person name="Islam M.S."/>
            <person name="Emdad E.M."/>
            <person name="Islam M.M."/>
            <person name="Ahmed B."/>
            <person name="Halim A."/>
            <person name="Hossen Q.M.M."/>
            <person name="Hossain M.Z."/>
            <person name="Ahmed R."/>
            <person name="Khan M.M."/>
            <person name="Islam R."/>
            <person name="Rashid M.M."/>
            <person name="Khan S.A."/>
            <person name="Rahman M.S."/>
            <person name="Alam M."/>
            <person name="Yahiya A.S."/>
            <person name="Khan M.S."/>
            <person name="Azam M.S."/>
            <person name="Haque T."/>
            <person name="Lashkar M.Z.H."/>
            <person name="Akhand A.I."/>
            <person name="Morshed G."/>
            <person name="Roy S."/>
            <person name="Uddin K.S."/>
            <person name="Rabeya T."/>
            <person name="Hossain A.S."/>
            <person name="Chowdhury A."/>
            <person name="Snigdha A.R."/>
            <person name="Mortoza M.S."/>
            <person name="Matin S.A."/>
            <person name="Hoque S.M.E."/>
            <person name="Islam M.K."/>
            <person name="Roy D.K."/>
            <person name="Haider R."/>
            <person name="Moosa M.M."/>
            <person name="Elias S.M."/>
            <person name="Hasan A.M."/>
            <person name="Jahan S."/>
            <person name="Shafiuddin M."/>
            <person name="Mahmood N."/>
            <person name="Shommy N.S."/>
        </authorList>
    </citation>
    <scope>NUCLEOTIDE SEQUENCE [LARGE SCALE GENOMIC DNA]</scope>
    <source>
        <strain evidence="3">cv. O-4</strain>
    </source>
</reference>
<protein>
    <submittedName>
        <fullName evidence="2">Uncharacterized protein</fullName>
    </submittedName>
</protein>
<evidence type="ECO:0000313" key="2">
    <source>
        <dbReference type="EMBL" id="OMO74626.1"/>
    </source>
</evidence>
<keyword evidence="3" id="KW-1185">Reference proteome</keyword>
<name>A0A1R3HW89_9ROSI</name>
<feature type="region of interest" description="Disordered" evidence="1">
    <location>
        <begin position="41"/>
        <end position="63"/>
    </location>
</feature>
<dbReference type="Proteomes" id="UP000187203">
    <property type="component" value="Unassembled WGS sequence"/>
</dbReference>
<feature type="compositionally biased region" description="Acidic residues" evidence="1">
    <location>
        <begin position="41"/>
        <end position="57"/>
    </location>
</feature>